<gene>
    <name evidence="1" type="ORF">W97_03039</name>
</gene>
<keyword evidence="2" id="KW-1185">Reference proteome</keyword>
<proteinExistence type="predicted"/>
<dbReference type="OMA" id="HWIVEEM"/>
<dbReference type="InterPro" id="IPR011990">
    <property type="entry name" value="TPR-like_helical_dom_sf"/>
</dbReference>
<dbReference type="Proteomes" id="UP000016924">
    <property type="component" value="Unassembled WGS sequence"/>
</dbReference>
<dbReference type="EMBL" id="JH767565">
    <property type="protein sequence ID" value="EON63811.1"/>
    <property type="molecule type" value="Genomic_DNA"/>
</dbReference>
<dbReference type="OrthoDB" id="3913903at2759"/>
<dbReference type="HOGENOM" id="CLU_082205_0_0_1"/>
<organism evidence="1 2">
    <name type="scientific">Coniosporium apollinis (strain CBS 100218)</name>
    <name type="common">Rock-inhabiting black yeast</name>
    <dbReference type="NCBI Taxonomy" id="1168221"/>
    <lineage>
        <taxon>Eukaryota</taxon>
        <taxon>Fungi</taxon>
        <taxon>Dikarya</taxon>
        <taxon>Ascomycota</taxon>
        <taxon>Pezizomycotina</taxon>
        <taxon>Dothideomycetes</taxon>
        <taxon>Dothideomycetes incertae sedis</taxon>
        <taxon>Coniosporium</taxon>
    </lineage>
</organism>
<dbReference type="RefSeq" id="XP_007779128.1">
    <property type="nucleotide sequence ID" value="XM_007780938.1"/>
</dbReference>
<evidence type="ECO:0000313" key="2">
    <source>
        <dbReference type="Proteomes" id="UP000016924"/>
    </source>
</evidence>
<sequence length="242" mass="27144">MASSTGYRYSQNSKNIGEAKNFSWEYPVPANDFWNPLDFVVGRNFLQCFSADEIARLPLDSTLSKDGKLELLLQLLQEKLFSRDAAAAPQTLYDVDYAAWDKLLLGMCTMQGQLGQSAEAEKTIRSLVDRRKDRTNLSHLHSLSGLLAEQGKHAEAEETEMPVKLWLDERLGKDSPQALGSRRIIAKAMWKQGPSRQGEARELLAEVMELIGGMSGGQFAVYQAEQRETTEKMIADLERGRT</sequence>
<dbReference type="GeneID" id="19900350"/>
<dbReference type="AlphaFoldDB" id="R7YQ70"/>
<reference evidence="2" key="1">
    <citation type="submission" date="2012-06" db="EMBL/GenBank/DDBJ databases">
        <title>The genome sequence of Coniosporium apollinis CBS 100218.</title>
        <authorList>
            <consortium name="The Broad Institute Genome Sequencing Platform"/>
            <person name="Cuomo C."/>
            <person name="Gorbushina A."/>
            <person name="Noack S."/>
            <person name="Walker B."/>
            <person name="Young S.K."/>
            <person name="Zeng Q."/>
            <person name="Gargeya S."/>
            <person name="Fitzgerald M."/>
            <person name="Haas B."/>
            <person name="Abouelleil A."/>
            <person name="Alvarado L."/>
            <person name="Arachchi H.M."/>
            <person name="Berlin A.M."/>
            <person name="Chapman S.B."/>
            <person name="Goldberg J."/>
            <person name="Griggs A."/>
            <person name="Gujja S."/>
            <person name="Hansen M."/>
            <person name="Howarth C."/>
            <person name="Imamovic A."/>
            <person name="Larimer J."/>
            <person name="McCowan C."/>
            <person name="Montmayeur A."/>
            <person name="Murphy C."/>
            <person name="Neiman D."/>
            <person name="Pearson M."/>
            <person name="Priest M."/>
            <person name="Roberts A."/>
            <person name="Saif S."/>
            <person name="Shea T."/>
            <person name="Sisk P."/>
            <person name="Sykes S."/>
            <person name="Wortman J."/>
            <person name="Nusbaum C."/>
            <person name="Birren B."/>
        </authorList>
    </citation>
    <scope>NUCLEOTIDE SEQUENCE [LARGE SCALE GENOMIC DNA]</scope>
    <source>
        <strain evidence="2">CBS 100218</strain>
    </source>
</reference>
<name>R7YQ70_CONA1</name>
<evidence type="ECO:0000313" key="1">
    <source>
        <dbReference type="EMBL" id="EON63811.1"/>
    </source>
</evidence>
<accession>R7YQ70</accession>
<dbReference type="eggNOG" id="ENOG502SZ33">
    <property type="taxonomic scope" value="Eukaryota"/>
</dbReference>
<protein>
    <submittedName>
        <fullName evidence="1">Uncharacterized protein</fullName>
    </submittedName>
</protein>
<dbReference type="Gene3D" id="1.25.40.10">
    <property type="entry name" value="Tetratricopeptide repeat domain"/>
    <property type="match status" value="1"/>
</dbReference>